<feature type="domain" description="Endonuclease/exonuclease/phosphatase" evidence="1">
    <location>
        <begin position="2"/>
        <end position="82"/>
    </location>
</feature>
<evidence type="ECO:0000313" key="2">
    <source>
        <dbReference type="EMBL" id="GBO25894.1"/>
    </source>
</evidence>
<evidence type="ECO:0000259" key="1">
    <source>
        <dbReference type="Pfam" id="PF14529"/>
    </source>
</evidence>
<comment type="caution">
    <text evidence="2">The sequence shown here is derived from an EMBL/GenBank/DDBJ whole genome shotgun (WGS) entry which is preliminary data.</text>
</comment>
<sequence>MLIGDFIGHIALWGSDCTNSRRRQIEQFISDKCLCLLNEKAYFHEPARTFHSLDMAICSPSLLPLLNFRVESYLYNSDHFPLIISYADGTCVTQLPQRYLFPRAGWPTLSQLAMITETVVVSDNIDEAIKTVTDHIISAGDA</sequence>
<reference evidence="2 3" key="1">
    <citation type="journal article" date="2019" name="Sci. Rep.">
        <title>Orb-weaving spider Araneus ventricosus genome elucidates the spidroin gene catalogue.</title>
        <authorList>
            <person name="Kono N."/>
            <person name="Nakamura H."/>
            <person name="Ohtoshi R."/>
            <person name="Moran D.A.P."/>
            <person name="Shinohara A."/>
            <person name="Yoshida Y."/>
            <person name="Fujiwara M."/>
            <person name="Mori M."/>
            <person name="Tomita M."/>
            <person name="Arakawa K."/>
        </authorList>
    </citation>
    <scope>NUCLEOTIDE SEQUENCE [LARGE SCALE GENOMIC DNA]</scope>
</reference>
<protein>
    <recommendedName>
        <fullName evidence="1">Endonuclease/exonuclease/phosphatase domain-containing protein</fullName>
    </recommendedName>
</protein>
<gene>
    <name evidence="2" type="ORF">AVEN_13817_1</name>
</gene>
<dbReference type="OrthoDB" id="6433575at2759"/>
<dbReference type="Proteomes" id="UP000499080">
    <property type="component" value="Unassembled WGS sequence"/>
</dbReference>
<dbReference type="AlphaFoldDB" id="A0A4Y2VNZ7"/>
<organism evidence="2 3">
    <name type="scientific">Araneus ventricosus</name>
    <name type="common">Orbweaver spider</name>
    <name type="synonym">Epeira ventricosa</name>
    <dbReference type="NCBI Taxonomy" id="182803"/>
    <lineage>
        <taxon>Eukaryota</taxon>
        <taxon>Metazoa</taxon>
        <taxon>Ecdysozoa</taxon>
        <taxon>Arthropoda</taxon>
        <taxon>Chelicerata</taxon>
        <taxon>Arachnida</taxon>
        <taxon>Araneae</taxon>
        <taxon>Araneomorphae</taxon>
        <taxon>Entelegynae</taxon>
        <taxon>Araneoidea</taxon>
        <taxon>Araneidae</taxon>
        <taxon>Araneus</taxon>
    </lineage>
</organism>
<dbReference type="Pfam" id="PF14529">
    <property type="entry name" value="Exo_endo_phos_2"/>
    <property type="match status" value="1"/>
</dbReference>
<dbReference type="SUPFAM" id="SSF56219">
    <property type="entry name" value="DNase I-like"/>
    <property type="match status" value="1"/>
</dbReference>
<dbReference type="EMBL" id="BGPR01048885">
    <property type="protein sequence ID" value="GBO25894.1"/>
    <property type="molecule type" value="Genomic_DNA"/>
</dbReference>
<accession>A0A4Y2VNZ7</accession>
<dbReference type="InterPro" id="IPR036691">
    <property type="entry name" value="Endo/exonu/phosph_ase_sf"/>
</dbReference>
<evidence type="ECO:0000313" key="3">
    <source>
        <dbReference type="Proteomes" id="UP000499080"/>
    </source>
</evidence>
<proteinExistence type="predicted"/>
<keyword evidence="3" id="KW-1185">Reference proteome</keyword>
<dbReference type="GO" id="GO:0003824">
    <property type="term" value="F:catalytic activity"/>
    <property type="evidence" value="ECO:0007669"/>
    <property type="project" value="InterPro"/>
</dbReference>
<dbReference type="InterPro" id="IPR005135">
    <property type="entry name" value="Endo/exonuclease/phosphatase"/>
</dbReference>
<name>A0A4Y2VNZ7_ARAVE</name>
<dbReference type="Gene3D" id="3.60.10.10">
    <property type="entry name" value="Endonuclease/exonuclease/phosphatase"/>
    <property type="match status" value="1"/>
</dbReference>